<evidence type="ECO:0000313" key="1">
    <source>
        <dbReference type="EMBL" id="MBD2152652.1"/>
    </source>
</evidence>
<reference evidence="1" key="2">
    <citation type="submission" date="2020-08" db="EMBL/GenBank/DDBJ databases">
        <authorList>
            <person name="Chen M."/>
            <person name="Teng W."/>
            <person name="Zhao L."/>
            <person name="Hu C."/>
            <person name="Zhou Y."/>
            <person name="Han B."/>
            <person name="Song L."/>
            <person name="Shu W."/>
        </authorList>
    </citation>
    <scope>NUCLEOTIDE SEQUENCE</scope>
    <source>
        <strain evidence="1">FACHB-1277</strain>
    </source>
</reference>
<sequence length="69" mass="7688">MVTGYLGKQHLSSVTYVWNFFINCAAFKINLIISDKFTPRNTGLNEHFASISELTGNVIRQLPQASKVG</sequence>
<dbReference type="Proteomes" id="UP000631421">
    <property type="component" value="Unassembled WGS sequence"/>
</dbReference>
<comment type="caution">
    <text evidence="1">The sequence shown here is derived from an EMBL/GenBank/DDBJ whole genome shotgun (WGS) entry which is preliminary data.</text>
</comment>
<organism evidence="1 2">
    <name type="scientific">Pseudanabaena cinerea FACHB-1277</name>
    <dbReference type="NCBI Taxonomy" id="2949581"/>
    <lineage>
        <taxon>Bacteria</taxon>
        <taxon>Bacillati</taxon>
        <taxon>Cyanobacteriota</taxon>
        <taxon>Cyanophyceae</taxon>
        <taxon>Pseudanabaenales</taxon>
        <taxon>Pseudanabaenaceae</taxon>
        <taxon>Pseudanabaena</taxon>
        <taxon>Pseudanabaena cinerea</taxon>
    </lineage>
</organism>
<dbReference type="AlphaFoldDB" id="A0A926UZ41"/>
<keyword evidence="2" id="KW-1185">Reference proteome</keyword>
<dbReference type="RefSeq" id="WP_190353117.1">
    <property type="nucleotide sequence ID" value="NZ_JACJPY010000128.1"/>
</dbReference>
<gene>
    <name evidence="1" type="ORF">H6F44_21385</name>
</gene>
<protein>
    <submittedName>
        <fullName evidence="1">Uncharacterized protein</fullName>
    </submittedName>
</protein>
<proteinExistence type="predicted"/>
<name>A0A926UZ41_9CYAN</name>
<reference evidence="1" key="1">
    <citation type="journal article" date="2015" name="ISME J.">
        <title>Draft Genome Sequence of Streptomyces incarnatus NRRL8089, which Produces the Nucleoside Antibiotic Sinefungin.</title>
        <authorList>
            <person name="Oshima K."/>
            <person name="Hattori M."/>
            <person name="Shimizu H."/>
            <person name="Fukuda K."/>
            <person name="Nemoto M."/>
            <person name="Inagaki K."/>
            <person name="Tamura T."/>
        </authorList>
    </citation>
    <scope>NUCLEOTIDE SEQUENCE</scope>
    <source>
        <strain evidence="1">FACHB-1277</strain>
    </source>
</reference>
<evidence type="ECO:0000313" key="2">
    <source>
        <dbReference type="Proteomes" id="UP000631421"/>
    </source>
</evidence>
<dbReference type="EMBL" id="JACJPY010000128">
    <property type="protein sequence ID" value="MBD2152652.1"/>
    <property type="molecule type" value="Genomic_DNA"/>
</dbReference>
<accession>A0A926UZ41</accession>